<feature type="transmembrane region" description="Helical" evidence="2">
    <location>
        <begin position="231"/>
        <end position="252"/>
    </location>
</feature>
<accession>A0A839XXT3</accession>
<gene>
    <name evidence="3" type="ORF">FHX36_001140</name>
</gene>
<name>A0A839XXT3_9ACTN</name>
<feature type="transmembrane region" description="Helical" evidence="2">
    <location>
        <begin position="171"/>
        <end position="189"/>
    </location>
</feature>
<keyword evidence="2" id="KW-0812">Transmembrane</keyword>
<feature type="transmembrane region" description="Helical" evidence="2">
    <location>
        <begin position="137"/>
        <end position="159"/>
    </location>
</feature>
<organism evidence="3 4">
    <name type="scientific">Modestobacter versicolor</name>
    <dbReference type="NCBI Taxonomy" id="429133"/>
    <lineage>
        <taxon>Bacteria</taxon>
        <taxon>Bacillati</taxon>
        <taxon>Actinomycetota</taxon>
        <taxon>Actinomycetes</taxon>
        <taxon>Geodermatophilales</taxon>
        <taxon>Geodermatophilaceae</taxon>
        <taxon>Modestobacter</taxon>
    </lineage>
</organism>
<dbReference type="RefSeq" id="WP_183513577.1">
    <property type="nucleotide sequence ID" value="NZ_JACIBU010000001.1"/>
</dbReference>
<evidence type="ECO:0000256" key="1">
    <source>
        <dbReference type="SAM" id="MobiDB-lite"/>
    </source>
</evidence>
<dbReference type="EMBL" id="JACIBU010000001">
    <property type="protein sequence ID" value="MBB3675405.1"/>
    <property type="molecule type" value="Genomic_DNA"/>
</dbReference>
<sequence length="260" mass="26202">MTQEASPRLHLVTGNHVDRLPDDGQPDDGRAAAPVVAEGSVLADLLRRAEALDAQVAAASTPRLPRGSGVVLAGAALTVVLALLGRQAWQLPQRGPGGVADVTQSLVTFLLLCAALCVWSAGRLVRPAELLPSRGAAPLWWALVAGSALVSLAAALSLASYAGTGERPADLLLRCAVPLVPAVLAGVLAADAGRPARVRAALGTGLVTVPMVAVGWALLSSAAGSADLGDVLGMTLLSGVAPFGVAVAFVAADRRHRRAG</sequence>
<keyword evidence="2" id="KW-1133">Transmembrane helix</keyword>
<proteinExistence type="predicted"/>
<dbReference type="Proteomes" id="UP000580718">
    <property type="component" value="Unassembled WGS sequence"/>
</dbReference>
<evidence type="ECO:0000313" key="4">
    <source>
        <dbReference type="Proteomes" id="UP000580718"/>
    </source>
</evidence>
<evidence type="ECO:0000256" key="2">
    <source>
        <dbReference type="SAM" id="Phobius"/>
    </source>
</evidence>
<protein>
    <submittedName>
        <fullName evidence="3">Uncharacterized protein</fullName>
    </submittedName>
</protein>
<dbReference type="AlphaFoldDB" id="A0A839XXT3"/>
<reference evidence="3 4" key="1">
    <citation type="submission" date="2020-08" db="EMBL/GenBank/DDBJ databases">
        <title>Sequencing the genomes of 1000 actinobacteria strains.</title>
        <authorList>
            <person name="Klenk H.-P."/>
        </authorList>
    </citation>
    <scope>NUCLEOTIDE SEQUENCE [LARGE SCALE GENOMIC DNA]</scope>
    <source>
        <strain evidence="3 4">DSM 16678</strain>
    </source>
</reference>
<evidence type="ECO:0000313" key="3">
    <source>
        <dbReference type="EMBL" id="MBB3675405.1"/>
    </source>
</evidence>
<comment type="caution">
    <text evidence="3">The sequence shown here is derived from an EMBL/GenBank/DDBJ whole genome shotgun (WGS) entry which is preliminary data.</text>
</comment>
<feature type="region of interest" description="Disordered" evidence="1">
    <location>
        <begin position="1"/>
        <end position="31"/>
    </location>
</feature>
<feature type="transmembrane region" description="Helical" evidence="2">
    <location>
        <begin position="201"/>
        <end position="219"/>
    </location>
</feature>
<feature type="transmembrane region" description="Helical" evidence="2">
    <location>
        <begin position="69"/>
        <end position="86"/>
    </location>
</feature>
<feature type="transmembrane region" description="Helical" evidence="2">
    <location>
        <begin position="106"/>
        <end position="125"/>
    </location>
</feature>
<keyword evidence="2" id="KW-0472">Membrane</keyword>
<feature type="compositionally biased region" description="Basic and acidic residues" evidence="1">
    <location>
        <begin position="16"/>
        <end position="30"/>
    </location>
</feature>